<dbReference type="InterPro" id="IPR036291">
    <property type="entry name" value="NAD(P)-bd_dom_sf"/>
</dbReference>
<dbReference type="SUPFAM" id="SSF51735">
    <property type="entry name" value="NAD(P)-binding Rossmann-fold domains"/>
    <property type="match status" value="1"/>
</dbReference>
<name>A0A699YET1_HAELA</name>
<dbReference type="AlphaFoldDB" id="A0A699YET1"/>
<evidence type="ECO:0000256" key="2">
    <source>
        <dbReference type="ARBA" id="ARBA00023002"/>
    </source>
</evidence>
<proteinExistence type="inferred from homology"/>
<dbReference type="EMBL" id="BLLF01000034">
    <property type="protein sequence ID" value="GFH06348.1"/>
    <property type="molecule type" value="Genomic_DNA"/>
</dbReference>
<dbReference type="Gene3D" id="3.40.50.720">
    <property type="entry name" value="NAD(P)-binding Rossmann-like Domain"/>
    <property type="match status" value="1"/>
</dbReference>
<keyword evidence="2" id="KW-0560">Oxidoreductase</keyword>
<comment type="caution">
    <text evidence="3">The sequence shown here is derived from an EMBL/GenBank/DDBJ whole genome shotgun (WGS) entry which is preliminary data.</text>
</comment>
<evidence type="ECO:0000313" key="4">
    <source>
        <dbReference type="Proteomes" id="UP000485058"/>
    </source>
</evidence>
<dbReference type="PANTHER" id="PTHR24320:SF262">
    <property type="entry name" value="DEHYDROGENASE"/>
    <property type="match status" value="1"/>
</dbReference>
<keyword evidence="4" id="KW-1185">Reference proteome</keyword>
<dbReference type="PANTHER" id="PTHR24320">
    <property type="entry name" value="RETINOL DEHYDROGENASE"/>
    <property type="match status" value="1"/>
</dbReference>
<dbReference type="InterPro" id="IPR002347">
    <property type="entry name" value="SDR_fam"/>
</dbReference>
<comment type="similarity">
    <text evidence="1">Belongs to the short-chain dehydrogenases/reductases (SDR) family.</text>
</comment>
<reference evidence="3 4" key="1">
    <citation type="submission" date="2020-02" db="EMBL/GenBank/DDBJ databases">
        <title>Draft genome sequence of Haematococcus lacustris strain NIES-144.</title>
        <authorList>
            <person name="Morimoto D."/>
            <person name="Nakagawa S."/>
            <person name="Yoshida T."/>
            <person name="Sawayama S."/>
        </authorList>
    </citation>
    <scope>NUCLEOTIDE SEQUENCE [LARGE SCALE GENOMIC DNA]</scope>
    <source>
        <strain evidence="3 4">NIES-144</strain>
    </source>
</reference>
<dbReference type="Pfam" id="PF00106">
    <property type="entry name" value="adh_short"/>
    <property type="match status" value="1"/>
</dbReference>
<organism evidence="3 4">
    <name type="scientific">Haematococcus lacustris</name>
    <name type="common">Green alga</name>
    <name type="synonym">Haematococcus pluvialis</name>
    <dbReference type="NCBI Taxonomy" id="44745"/>
    <lineage>
        <taxon>Eukaryota</taxon>
        <taxon>Viridiplantae</taxon>
        <taxon>Chlorophyta</taxon>
        <taxon>core chlorophytes</taxon>
        <taxon>Chlorophyceae</taxon>
        <taxon>CS clade</taxon>
        <taxon>Chlamydomonadales</taxon>
        <taxon>Haematococcaceae</taxon>
        <taxon>Haematococcus</taxon>
    </lineage>
</organism>
<dbReference type="Proteomes" id="UP000485058">
    <property type="component" value="Unassembled WGS sequence"/>
</dbReference>
<protein>
    <submittedName>
        <fullName evidence="3">Putative dehydrogenase with different specificities related to short-chain alcohol dehydrogenase</fullName>
    </submittedName>
</protein>
<sequence>MPLHLAACSTRTAQHDARLALPEVGNAGLVLELLHQGAAAACPKQQNDVRGTPQFIARCHTNSAGDAWEEFYPVERNAGGPQHCKLPHYPLDYRPGHITSLSHHIQSYDQFLSKSYDRSRPTAQTTAHSCGMSGLRRPGSTEAELLSRAAERCPGTPQFIARCHTNSAGDMGSGLCGRASTLRGQRPELTRADTTFASLGSVGLTGRLAVSPRLDQTIRWAPLIESCALLRACCVTEPSSLASMGRSTPADDLLGKVALVTGANSGIGSETAAALAARGATVILGCRNKTAAQQVAEQIKYVEGSHQMVPAACAHD</sequence>
<dbReference type="GO" id="GO:0016491">
    <property type="term" value="F:oxidoreductase activity"/>
    <property type="evidence" value="ECO:0007669"/>
    <property type="project" value="UniProtKB-KW"/>
</dbReference>
<gene>
    <name evidence="3" type="ORF">HaLaN_00963</name>
</gene>
<accession>A0A699YET1</accession>
<evidence type="ECO:0000256" key="1">
    <source>
        <dbReference type="ARBA" id="ARBA00006484"/>
    </source>
</evidence>
<evidence type="ECO:0000313" key="3">
    <source>
        <dbReference type="EMBL" id="GFH06348.1"/>
    </source>
</evidence>